<comment type="pathway">
    <text evidence="10">Lipid metabolism; phospholipid metabolism.</text>
</comment>
<dbReference type="NCBIfam" id="TIGR00023">
    <property type="entry name" value="glycerol-3-phosphate 1-O-acyltransferase PlsY"/>
    <property type="match status" value="1"/>
</dbReference>
<evidence type="ECO:0000256" key="1">
    <source>
        <dbReference type="ARBA" id="ARBA00022475"/>
    </source>
</evidence>
<keyword evidence="11" id="KW-0012">Acyltransferase</keyword>
<evidence type="ECO:0000256" key="9">
    <source>
        <dbReference type="ARBA" id="ARBA00023264"/>
    </source>
</evidence>
<dbReference type="GO" id="GO:0008654">
    <property type="term" value="P:phospholipid biosynthetic process"/>
    <property type="evidence" value="ECO:0007669"/>
    <property type="project" value="UniProtKB-UniRule"/>
</dbReference>
<comment type="similarity">
    <text evidence="10">Belongs to the PlsY family.</text>
</comment>
<evidence type="ECO:0000256" key="8">
    <source>
        <dbReference type="ARBA" id="ARBA00023209"/>
    </source>
</evidence>
<organism evidence="11 12">
    <name type="scientific">Desulfosporosinus metallidurans</name>
    <dbReference type="NCBI Taxonomy" id="1888891"/>
    <lineage>
        <taxon>Bacteria</taxon>
        <taxon>Bacillati</taxon>
        <taxon>Bacillota</taxon>
        <taxon>Clostridia</taxon>
        <taxon>Eubacteriales</taxon>
        <taxon>Desulfitobacteriaceae</taxon>
        <taxon>Desulfosporosinus</taxon>
    </lineage>
</organism>
<comment type="caution">
    <text evidence="11">The sequence shown here is derived from an EMBL/GenBank/DDBJ whole genome shotgun (WGS) entry which is preliminary data.</text>
</comment>
<evidence type="ECO:0000256" key="10">
    <source>
        <dbReference type="HAMAP-Rule" id="MF_01043"/>
    </source>
</evidence>
<dbReference type="PANTHER" id="PTHR30309:SF0">
    <property type="entry name" value="GLYCEROL-3-PHOSPHATE ACYLTRANSFERASE-RELATED"/>
    <property type="match status" value="1"/>
</dbReference>
<dbReference type="EC" id="2.3.1.275" evidence="10"/>
<dbReference type="STRING" id="1888891.DSOL_0044"/>
<keyword evidence="2 10" id="KW-0444">Lipid biosynthesis</keyword>
<protein>
    <recommendedName>
        <fullName evidence="10">Glycerol-3-phosphate acyltransferase</fullName>
    </recommendedName>
    <alternativeName>
        <fullName evidence="10">Acyl-PO4 G3P acyltransferase</fullName>
    </alternativeName>
    <alternativeName>
        <fullName evidence="10">Acyl-phosphate--glycerol-3-phosphate acyltransferase</fullName>
    </alternativeName>
    <alternativeName>
        <fullName evidence="10">G3P acyltransferase</fullName>
        <shortName evidence="10">GPAT</shortName>
        <ecNumber evidence="10">2.3.1.275</ecNumber>
    </alternativeName>
    <alternativeName>
        <fullName evidence="10">Lysophosphatidic acid synthase</fullName>
        <shortName evidence="10">LPA synthase</shortName>
    </alternativeName>
</protein>
<keyword evidence="6 10" id="KW-0443">Lipid metabolism</keyword>
<evidence type="ECO:0000256" key="4">
    <source>
        <dbReference type="ARBA" id="ARBA00022692"/>
    </source>
</evidence>
<keyword evidence="9 10" id="KW-1208">Phospholipid metabolism</keyword>
<accession>A0A1Q8R2M7</accession>
<dbReference type="Pfam" id="PF02660">
    <property type="entry name" value="G3P_acyltransf"/>
    <property type="match status" value="1"/>
</dbReference>
<evidence type="ECO:0000256" key="2">
    <source>
        <dbReference type="ARBA" id="ARBA00022516"/>
    </source>
</evidence>
<keyword evidence="7 10" id="KW-0472">Membrane</keyword>
<dbReference type="UniPathway" id="UPA00085"/>
<dbReference type="PANTHER" id="PTHR30309">
    <property type="entry name" value="INNER MEMBRANE PROTEIN YGIH"/>
    <property type="match status" value="1"/>
</dbReference>
<keyword evidence="1 10" id="KW-1003">Cell membrane</keyword>
<dbReference type="RefSeq" id="WP_075362893.1">
    <property type="nucleotide sequence ID" value="NZ_MLBF01000001.1"/>
</dbReference>
<keyword evidence="12" id="KW-1185">Reference proteome</keyword>
<evidence type="ECO:0000256" key="7">
    <source>
        <dbReference type="ARBA" id="ARBA00023136"/>
    </source>
</evidence>
<dbReference type="Proteomes" id="UP000186102">
    <property type="component" value="Unassembled WGS sequence"/>
</dbReference>
<dbReference type="InterPro" id="IPR003811">
    <property type="entry name" value="G3P_acylTferase_PlsY"/>
</dbReference>
<feature type="transmembrane region" description="Helical" evidence="10">
    <location>
        <begin position="145"/>
        <end position="174"/>
    </location>
</feature>
<dbReference type="GO" id="GO:0043772">
    <property type="term" value="F:acyl-phosphate glycerol-3-phosphate acyltransferase activity"/>
    <property type="evidence" value="ECO:0007669"/>
    <property type="project" value="UniProtKB-UniRule"/>
</dbReference>
<dbReference type="OrthoDB" id="9777124at2"/>
<comment type="caution">
    <text evidence="10">Lacks conserved residue(s) required for the propagation of feature annotation.</text>
</comment>
<dbReference type="HAMAP" id="MF_01043">
    <property type="entry name" value="PlsY"/>
    <property type="match status" value="1"/>
</dbReference>
<name>A0A1Q8R2M7_9FIRM</name>
<keyword evidence="3 10" id="KW-0808">Transferase</keyword>
<dbReference type="EMBL" id="MLBF01000001">
    <property type="protein sequence ID" value="OLN33866.1"/>
    <property type="molecule type" value="Genomic_DNA"/>
</dbReference>
<keyword evidence="4 10" id="KW-0812">Transmembrane</keyword>
<comment type="subcellular location">
    <subcellularLocation>
        <location evidence="10">Cell membrane</location>
        <topology evidence="10">Multi-pass membrane protein</topology>
    </subcellularLocation>
</comment>
<dbReference type="SMART" id="SM01207">
    <property type="entry name" value="G3P_acyltransf"/>
    <property type="match status" value="1"/>
</dbReference>
<feature type="transmembrane region" description="Helical" evidence="10">
    <location>
        <begin position="109"/>
        <end position="133"/>
    </location>
</feature>
<dbReference type="GO" id="GO:0005886">
    <property type="term" value="C:plasma membrane"/>
    <property type="evidence" value="ECO:0007669"/>
    <property type="project" value="UniProtKB-SubCell"/>
</dbReference>
<feature type="transmembrane region" description="Helical" evidence="10">
    <location>
        <begin position="64"/>
        <end position="88"/>
    </location>
</feature>
<gene>
    <name evidence="10" type="primary">plsY</name>
    <name evidence="11" type="ORF">DSOL_0044</name>
</gene>
<evidence type="ECO:0000256" key="5">
    <source>
        <dbReference type="ARBA" id="ARBA00022989"/>
    </source>
</evidence>
<evidence type="ECO:0000313" key="12">
    <source>
        <dbReference type="Proteomes" id="UP000186102"/>
    </source>
</evidence>
<evidence type="ECO:0000256" key="6">
    <source>
        <dbReference type="ARBA" id="ARBA00023098"/>
    </source>
</evidence>
<proteinExistence type="inferred from homology"/>
<sequence>MLKYLALLFAYFLGAIPFAYLAGRIRHVDVRSQGSGNIGSTNAFRLLGAKYGLAVFAGDALKGVLATALCLNFWGPWGGLGGGILAIIGHSWNPFFKFKPTGKGVATGFGIIVVLVPWISLMAIVVFILVTLITRYVSLASTLGAATAVLVTIFSPVPLAYKVFVFVAAMMIFVRHRANYQRLLKGIEPKLNY</sequence>
<comment type="function">
    <text evidence="10">Catalyzes the transfer of an acyl group from acyl-phosphate (acyl-PO(4)) to glycerol-3-phosphate (G3P) to form lysophosphatidic acid (LPA). This enzyme utilizes acyl-phosphate as fatty acyl donor, but not acyl-CoA or acyl-ACP.</text>
</comment>
<comment type="subunit">
    <text evidence="10">Probably interacts with PlsX.</text>
</comment>
<keyword evidence="5 10" id="KW-1133">Transmembrane helix</keyword>
<dbReference type="AlphaFoldDB" id="A0A1Q8R2M7"/>
<keyword evidence="8 10" id="KW-0594">Phospholipid biosynthesis</keyword>
<evidence type="ECO:0000313" key="11">
    <source>
        <dbReference type="EMBL" id="OLN33866.1"/>
    </source>
</evidence>
<comment type="catalytic activity">
    <reaction evidence="10">
        <text>an acyl phosphate + sn-glycerol 3-phosphate = a 1-acyl-sn-glycero-3-phosphate + phosphate</text>
        <dbReference type="Rhea" id="RHEA:34075"/>
        <dbReference type="ChEBI" id="CHEBI:43474"/>
        <dbReference type="ChEBI" id="CHEBI:57597"/>
        <dbReference type="ChEBI" id="CHEBI:57970"/>
        <dbReference type="ChEBI" id="CHEBI:59918"/>
        <dbReference type="EC" id="2.3.1.275"/>
    </reaction>
</comment>
<evidence type="ECO:0000256" key="3">
    <source>
        <dbReference type="ARBA" id="ARBA00022679"/>
    </source>
</evidence>
<reference evidence="11 12" key="1">
    <citation type="submission" date="2016-09" db="EMBL/GenBank/DDBJ databases">
        <title>Complete genome of Desulfosporosinus sp. OL.</title>
        <authorList>
            <person name="Mardanov A."/>
            <person name="Beletsky A."/>
            <person name="Panova A."/>
            <person name="Karnachuk O."/>
            <person name="Ravin N."/>
        </authorList>
    </citation>
    <scope>NUCLEOTIDE SEQUENCE [LARGE SCALE GENOMIC DNA]</scope>
    <source>
        <strain evidence="11 12">OL</strain>
    </source>
</reference>